<proteinExistence type="predicted"/>
<dbReference type="AlphaFoldDB" id="A0AAQ3MVM1"/>
<dbReference type="Proteomes" id="UP001374535">
    <property type="component" value="Chromosome 9"/>
</dbReference>
<sequence length="137" mass="15188">MLEMSTSALPMPHLPSMNSNHSVSQNTPPNHDPTLSLVGSTAQLCPSLSYPPRTHQEERKAQAQTPSQVVSGPTKTRLESPIIHVQFPSLVLAADTRYSRRRCTPQTPLPLSSTILCNHHSSKNHHEFYLYLLLLGT</sequence>
<feature type="compositionally biased region" description="Polar residues" evidence="1">
    <location>
        <begin position="62"/>
        <end position="74"/>
    </location>
</feature>
<keyword evidence="3" id="KW-1185">Reference proteome</keyword>
<name>A0AAQ3MVM1_VIGMU</name>
<feature type="region of interest" description="Disordered" evidence="1">
    <location>
        <begin position="1"/>
        <end position="75"/>
    </location>
</feature>
<feature type="compositionally biased region" description="Polar residues" evidence="1">
    <location>
        <begin position="16"/>
        <end position="29"/>
    </location>
</feature>
<protein>
    <submittedName>
        <fullName evidence="2">Uncharacterized protein</fullName>
    </submittedName>
</protein>
<accession>A0AAQ3MVM1</accession>
<feature type="compositionally biased region" description="Polar residues" evidence="1">
    <location>
        <begin position="37"/>
        <end position="46"/>
    </location>
</feature>
<evidence type="ECO:0000313" key="2">
    <source>
        <dbReference type="EMBL" id="WVY97620.1"/>
    </source>
</evidence>
<organism evidence="2 3">
    <name type="scientific">Vigna mungo</name>
    <name type="common">Black gram</name>
    <name type="synonym">Phaseolus mungo</name>
    <dbReference type="NCBI Taxonomy" id="3915"/>
    <lineage>
        <taxon>Eukaryota</taxon>
        <taxon>Viridiplantae</taxon>
        <taxon>Streptophyta</taxon>
        <taxon>Embryophyta</taxon>
        <taxon>Tracheophyta</taxon>
        <taxon>Spermatophyta</taxon>
        <taxon>Magnoliopsida</taxon>
        <taxon>eudicotyledons</taxon>
        <taxon>Gunneridae</taxon>
        <taxon>Pentapetalae</taxon>
        <taxon>rosids</taxon>
        <taxon>fabids</taxon>
        <taxon>Fabales</taxon>
        <taxon>Fabaceae</taxon>
        <taxon>Papilionoideae</taxon>
        <taxon>50 kb inversion clade</taxon>
        <taxon>NPAAA clade</taxon>
        <taxon>indigoferoid/millettioid clade</taxon>
        <taxon>Phaseoleae</taxon>
        <taxon>Vigna</taxon>
    </lineage>
</organism>
<evidence type="ECO:0000313" key="3">
    <source>
        <dbReference type="Proteomes" id="UP001374535"/>
    </source>
</evidence>
<reference evidence="2 3" key="1">
    <citation type="journal article" date="2023" name="Life. Sci Alliance">
        <title>Evolutionary insights into 3D genome organization and epigenetic landscape of Vigna mungo.</title>
        <authorList>
            <person name="Junaid A."/>
            <person name="Singh B."/>
            <person name="Bhatia S."/>
        </authorList>
    </citation>
    <scope>NUCLEOTIDE SEQUENCE [LARGE SCALE GENOMIC DNA]</scope>
    <source>
        <strain evidence="2">Urdbean</strain>
    </source>
</reference>
<dbReference type="EMBL" id="CP144692">
    <property type="protein sequence ID" value="WVY97620.1"/>
    <property type="molecule type" value="Genomic_DNA"/>
</dbReference>
<evidence type="ECO:0000256" key="1">
    <source>
        <dbReference type="SAM" id="MobiDB-lite"/>
    </source>
</evidence>
<gene>
    <name evidence="2" type="ORF">V8G54_029771</name>
</gene>